<keyword evidence="2" id="KW-0812">Transmembrane</keyword>
<feature type="transmembrane region" description="Helical" evidence="2">
    <location>
        <begin position="152"/>
        <end position="170"/>
    </location>
</feature>
<keyword evidence="5" id="KW-1185">Reference proteome</keyword>
<dbReference type="Pfam" id="PF01478">
    <property type="entry name" value="Peptidase_A24"/>
    <property type="match status" value="1"/>
</dbReference>
<dbReference type="InterPro" id="IPR000045">
    <property type="entry name" value="Prepilin_IV_endopep_pep"/>
</dbReference>
<protein>
    <submittedName>
        <fullName evidence="4">Prepilin peptidase</fullName>
    </submittedName>
</protein>
<gene>
    <name evidence="4" type="ORF">ACFQ2Z_14980</name>
</gene>
<dbReference type="RefSeq" id="WP_372489804.1">
    <property type="nucleotide sequence ID" value="NZ_JAKSXN010000031.1"/>
</dbReference>
<keyword evidence="2" id="KW-1133">Transmembrane helix</keyword>
<comment type="similarity">
    <text evidence="1">Belongs to the peptidase A24 family.</text>
</comment>
<dbReference type="Gene3D" id="1.20.120.1220">
    <property type="match status" value="1"/>
</dbReference>
<evidence type="ECO:0000313" key="5">
    <source>
        <dbReference type="Proteomes" id="UP001597211"/>
    </source>
</evidence>
<dbReference type="EMBL" id="JBHTKZ010000029">
    <property type="protein sequence ID" value="MFD1182661.1"/>
    <property type="molecule type" value="Genomic_DNA"/>
</dbReference>
<feature type="domain" description="Prepilin type IV endopeptidase peptidase" evidence="3">
    <location>
        <begin position="11"/>
        <end position="112"/>
    </location>
</feature>
<dbReference type="PANTHER" id="PTHR30487:SF0">
    <property type="entry name" value="PREPILIN LEADER PEPTIDASE_N-METHYLTRANSFERASE-RELATED"/>
    <property type="match status" value="1"/>
</dbReference>
<feature type="transmembrane region" description="Helical" evidence="2">
    <location>
        <begin position="93"/>
        <end position="116"/>
    </location>
</feature>
<feature type="transmembrane region" description="Helical" evidence="2">
    <location>
        <begin position="28"/>
        <end position="46"/>
    </location>
</feature>
<organism evidence="4 5">
    <name type="scientific">Paenibacillus timonensis</name>
    <dbReference type="NCBI Taxonomy" id="225915"/>
    <lineage>
        <taxon>Bacteria</taxon>
        <taxon>Bacillati</taxon>
        <taxon>Bacillota</taxon>
        <taxon>Bacilli</taxon>
        <taxon>Bacillales</taxon>
        <taxon>Paenibacillaceae</taxon>
        <taxon>Paenibacillus</taxon>
    </lineage>
</organism>
<sequence length="171" mass="18240">MRGLLIEVWGCLLMLLAAFVTDLRTMKIPNVITVTGICTGLSYHLLTEGWRGAWFAALGAAAGFGLMFALYLLRAVGGGDVKLFAGIGAWTGIGLTLSTMMYSILAAGCIGIILLIWRREAGVRLRRIAGSVLGAAVLRSTAPIKATAKNQLQFPFMLAVLPGAMLAIYYM</sequence>
<dbReference type="InterPro" id="IPR050882">
    <property type="entry name" value="Prepilin_peptidase/N-MTase"/>
</dbReference>
<evidence type="ECO:0000259" key="3">
    <source>
        <dbReference type="Pfam" id="PF01478"/>
    </source>
</evidence>
<dbReference type="PANTHER" id="PTHR30487">
    <property type="entry name" value="TYPE 4 PREPILIN-LIKE PROTEINS LEADER PEPTIDE-PROCESSING ENZYME"/>
    <property type="match status" value="1"/>
</dbReference>
<comment type="caution">
    <text evidence="4">The sequence shown here is derived from an EMBL/GenBank/DDBJ whole genome shotgun (WGS) entry which is preliminary data.</text>
</comment>
<dbReference type="Proteomes" id="UP001597211">
    <property type="component" value="Unassembled WGS sequence"/>
</dbReference>
<name>A0ABW3SD02_9BACL</name>
<accession>A0ABW3SD02</accession>
<evidence type="ECO:0000256" key="1">
    <source>
        <dbReference type="ARBA" id="ARBA00005801"/>
    </source>
</evidence>
<evidence type="ECO:0000313" key="4">
    <source>
        <dbReference type="EMBL" id="MFD1182661.1"/>
    </source>
</evidence>
<proteinExistence type="inferred from homology"/>
<reference evidence="5" key="1">
    <citation type="journal article" date="2019" name="Int. J. Syst. Evol. Microbiol.">
        <title>The Global Catalogue of Microorganisms (GCM) 10K type strain sequencing project: providing services to taxonomists for standard genome sequencing and annotation.</title>
        <authorList>
            <consortium name="The Broad Institute Genomics Platform"/>
            <consortium name="The Broad Institute Genome Sequencing Center for Infectious Disease"/>
            <person name="Wu L."/>
            <person name="Ma J."/>
        </authorList>
    </citation>
    <scope>NUCLEOTIDE SEQUENCE [LARGE SCALE GENOMIC DNA]</scope>
    <source>
        <strain evidence="5">CCUG 48216</strain>
    </source>
</reference>
<evidence type="ECO:0000256" key="2">
    <source>
        <dbReference type="SAM" id="Phobius"/>
    </source>
</evidence>
<feature type="transmembrane region" description="Helical" evidence="2">
    <location>
        <begin position="53"/>
        <end position="73"/>
    </location>
</feature>
<keyword evidence="2" id="KW-0472">Membrane</keyword>